<keyword evidence="2 5" id="KW-0489">Methyltransferase</keyword>
<keyword evidence="5" id="KW-0819">tRNA processing</keyword>
<dbReference type="EC" id="2.1.1.200" evidence="5"/>
<dbReference type="EMBL" id="BMFO01000001">
    <property type="protein sequence ID" value="GGF85208.1"/>
    <property type="molecule type" value="Genomic_DNA"/>
</dbReference>
<dbReference type="SUPFAM" id="SSF75217">
    <property type="entry name" value="alpha/beta knot"/>
    <property type="match status" value="1"/>
</dbReference>
<evidence type="ECO:0000313" key="7">
    <source>
        <dbReference type="EMBL" id="GGF85208.1"/>
    </source>
</evidence>
<dbReference type="PIRSF" id="PIRSF004808">
    <property type="entry name" value="LasT"/>
    <property type="match status" value="1"/>
</dbReference>
<dbReference type="GO" id="GO:0003723">
    <property type="term" value="F:RNA binding"/>
    <property type="evidence" value="ECO:0007669"/>
    <property type="project" value="InterPro"/>
</dbReference>
<dbReference type="GO" id="GO:0160206">
    <property type="term" value="F:tRNA (cytidine(32)/uridine(32)-2'-O)-methyltransferase activity"/>
    <property type="evidence" value="ECO:0007669"/>
    <property type="project" value="UniProtKB-EC"/>
</dbReference>
<dbReference type="NCBIfam" id="TIGR00050">
    <property type="entry name" value="rRNA_methyl_1"/>
    <property type="match status" value="1"/>
</dbReference>
<dbReference type="PANTHER" id="PTHR42786">
    <property type="entry name" value="TRNA/RRNA METHYLTRANSFERASE"/>
    <property type="match status" value="1"/>
</dbReference>
<evidence type="ECO:0000256" key="5">
    <source>
        <dbReference type="RuleBase" id="RU362024"/>
    </source>
</evidence>
<evidence type="ECO:0000259" key="6">
    <source>
        <dbReference type="Pfam" id="PF00588"/>
    </source>
</evidence>
<feature type="domain" description="tRNA/rRNA methyltransferase SpoU type" evidence="6">
    <location>
        <begin position="7"/>
        <end position="156"/>
    </location>
</feature>
<comment type="caution">
    <text evidence="7">The sequence shown here is derived from an EMBL/GenBank/DDBJ whole genome shotgun (WGS) entry which is preliminary data.</text>
</comment>
<dbReference type="InterPro" id="IPR001537">
    <property type="entry name" value="SpoU_MeTrfase"/>
</dbReference>
<dbReference type="Pfam" id="PF00588">
    <property type="entry name" value="SpoU_methylase"/>
    <property type="match status" value="1"/>
</dbReference>
<evidence type="ECO:0000256" key="4">
    <source>
        <dbReference type="ARBA" id="ARBA00022691"/>
    </source>
</evidence>
<comment type="similarity">
    <text evidence="1">Belongs to the class IV-like SAM-binding methyltransferase superfamily. RNA methyltransferase TrmH family.</text>
</comment>
<reference evidence="7" key="1">
    <citation type="journal article" date="2014" name="Int. J. Syst. Evol. Microbiol.">
        <title>Complete genome sequence of Corynebacterium casei LMG S-19264T (=DSM 44701T), isolated from a smear-ripened cheese.</title>
        <authorList>
            <consortium name="US DOE Joint Genome Institute (JGI-PGF)"/>
            <person name="Walter F."/>
            <person name="Albersmeier A."/>
            <person name="Kalinowski J."/>
            <person name="Ruckert C."/>
        </authorList>
    </citation>
    <scope>NUCLEOTIDE SEQUENCE</scope>
    <source>
        <strain evidence="7">CGMCC 1.12726</strain>
    </source>
</reference>
<comment type="catalytic activity">
    <reaction evidence="5">
        <text>uridine(32) in tRNA + S-adenosyl-L-methionine = 2'-O-methyluridine(32) in tRNA + S-adenosyl-L-homocysteine + H(+)</text>
        <dbReference type="Rhea" id="RHEA:42936"/>
        <dbReference type="Rhea" id="RHEA-COMP:10107"/>
        <dbReference type="Rhea" id="RHEA-COMP:10290"/>
        <dbReference type="ChEBI" id="CHEBI:15378"/>
        <dbReference type="ChEBI" id="CHEBI:57856"/>
        <dbReference type="ChEBI" id="CHEBI:59789"/>
        <dbReference type="ChEBI" id="CHEBI:65315"/>
        <dbReference type="ChEBI" id="CHEBI:74478"/>
        <dbReference type="EC" id="2.1.1.200"/>
    </reaction>
</comment>
<sequence>MSQADPIRIVLVGTSHPGNIGSAARAMKTMGLSNLVLVSPSRFPDPEALALAAGADDVLAGARVVATLDEALEGCRYALGSTARDRAVSLPELSPREAAAELVTRTAQGDVALLFGRERTGLDNEELHRCHGRVFIPCNPDYASLNLAAAVQVLSYEIRLRRLEAGLQAGRTPSPAEEAPASLDQMERLFGHLGEFMDEIDFHKGRSPDMVTQRLRRLFLRAGMDEREIKILRGILSDAQRLLRQEK</sequence>
<dbReference type="PANTHER" id="PTHR42786:SF2">
    <property type="entry name" value="TRNA (CYTIDINE_URIDINE-2'-O-)-METHYLTRANSFERASE TRMJ"/>
    <property type="match status" value="1"/>
</dbReference>
<proteinExistence type="inferred from homology"/>
<keyword evidence="4 5" id="KW-0949">S-adenosyl-L-methionine</keyword>
<comment type="subcellular location">
    <subcellularLocation>
        <location evidence="5">Cytoplasm</location>
    </subcellularLocation>
</comment>
<dbReference type="GO" id="GO:0005829">
    <property type="term" value="C:cytosol"/>
    <property type="evidence" value="ECO:0007669"/>
    <property type="project" value="TreeGrafter"/>
</dbReference>
<protein>
    <recommendedName>
        <fullName evidence="5">tRNA (cytidine/uridine-2'-O-)-methyltransferase TrmJ</fullName>
        <ecNumber evidence="5">2.1.1.200</ecNumber>
    </recommendedName>
    <alternativeName>
        <fullName evidence="5">tRNA (cytidine(32)/uridine(32)-2'-O)-methyltransferase</fullName>
    </alternativeName>
    <alternativeName>
        <fullName evidence="5">tRNA Cm32/Um32 methyltransferase</fullName>
    </alternativeName>
</protein>
<evidence type="ECO:0000256" key="2">
    <source>
        <dbReference type="ARBA" id="ARBA00022603"/>
    </source>
</evidence>
<keyword evidence="8" id="KW-1185">Reference proteome</keyword>
<dbReference type="InterPro" id="IPR029026">
    <property type="entry name" value="tRNA_m1G_MTases_N"/>
</dbReference>
<dbReference type="GO" id="GO:0002128">
    <property type="term" value="P:tRNA nucleoside ribose methylation"/>
    <property type="evidence" value="ECO:0007669"/>
    <property type="project" value="TreeGrafter"/>
</dbReference>
<comment type="catalytic activity">
    <reaction evidence="5">
        <text>cytidine(32) in tRNA + S-adenosyl-L-methionine = 2'-O-methylcytidine(32) in tRNA + S-adenosyl-L-homocysteine + H(+)</text>
        <dbReference type="Rhea" id="RHEA:42932"/>
        <dbReference type="Rhea" id="RHEA-COMP:10288"/>
        <dbReference type="Rhea" id="RHEA-COMP:10289"/>
        <dbReference type="ChEBI" id="CHEBI:15378"/>
        <dbReference type="ChEBI" id="CHEBI:57856"/>
        <dbReference type="ChEBI" id="CHEBI:59789"/>
        <dbReference type="ChEBI" id="CHEBI:74495"/>
        <dbReference type="ChEBI" id="CHEBI:82748"/>
        <dbReference type="EC" id="2.1.1.200"/>
    </reaction>
</comment>
<dbReference type="RefSeq" id="WP_188447195.1">
    <property type="nucleotide sequence ID" value="NZ_BMFO01000001.1"/>
</dbReference>
<dbReference type="FunFam" id="3.40.1280.10:FF:000006">
    <property type="entry name" value="Uncharacterized tRNA/rRNA methyltransferase HI_0380"/>
    <property type="match status" value="1"/>
</dbReference>
<dbReference type="Gene3D" id="1.10.8.590">
    <property type="match status" value="1"/>
</dbReference>
<dbReference type="AlphaFoldDB" id="A0A917CE37"/>
<keyword evidence="3" id="KW-0808">Transferase</keyword>
<gene>
    <name evidence="5 7" type="primary">trmJ</name>
    <name evidence="7" type="ORF">GCM10010960_03960</name>
</gene>
<accession>A0A917CE37</accession>
<evidence type="ECO:0000256" key="1">
    <source>
        <dbReference type="ARBA" id="ARBA00007228"/>
    </source>
</evidence>
<dbReference type="InterPro" id="IPR029028">
    <property type="entry name" value="Alpha/beta_knot_MTases"/>
</dbReference>
<keyword evidence="5" id="KW-0963">Cytoplasm</keyword>
<dbReference type="Proteomes" id="UP000632858">
    <property type="component" value="Unassembled WGS sequence"/>
</dbReference>
<comment type="function">
    <text evidence="5">Catalyzes the formation of 2'O-methylated cytidine (Cm32) or 2'O-methylated uridine (Um32) at position 32 in tRNA.</text>
</comment>
<organism evidence="7 8">
    <name type="scientific">Arenimonas maotaiensis</name>
    <dbReference type="NCBI Taxonomy" id="1446479"/>
    <lineage>
        <taxon>Bacteria</taxon>
        <taxon>Pseudomonadati</taxon>
        <taxon>Pseudomonadota</taxon>
        <taxon>Gammaproteobacteria</taxon>
        <taxon>Lysobacterales</taxon>
        <taxon>Lysobacteraceae</taxon>
        <taxon>Arenimonas</taxon>
    </lineage>
</organism>
<evidence type="ECO:0000256" key="3">
    <source>
        <dbReference type="ARBA" id="ARBA00022679"/>
    </source>
</evidence>
<evidence type="ECO:0000313" key="8">
    <source>
        <dbReference type="Proteomes" id="UP000632858"/>
    </source>
</evidence>
<dbReference type="Gene3D" id="3.40.1280.10">
    <property type="match status" value="1"/>
</dbReference>
<name>A0A917CE37_9GAMM</name>
<dbReference type="InterPro" id="IPR004384">
    <property type="entry name" value="RNA_MeTrfase_TrmJ/LasT"/>
</dbReference>
<dbReference type="CDD" id="cd18093">
    <property type="entry name" value="SpoU-like_TrmJ"/>
    <property type="match status" value="1"/>
</dbReference>
<reference evidence="7" key="2">
    <citation type="submission" date="2020-09" db="EMBL/GenBank/DDBJ databases">
        <authorList>
            <person name="Sun Q."/>
            <person name="Zhou Y."/>
        </authorList>
    </citation>
    <scope>NUCLEOTIDE SEQUENCE</scope>
    <source>
        <strain evidence="7">CGMCC 1.12726</strain>
    </source>
</reference>
<comment type="subunit">
    <text evidence="5">Homodimer.</text>
</comment>